<dbReference type="EMBL" id="CAJVQB010008121">
    <property type="protein sequence ID" value="CAG8714287.1"/>
    <property type="molecule type" value="Genomic_DNA"/>
</dbReference>
<dbReference type="Proteomes" id="UP000789901">
    <property type="component" value="Unassembled WGS sequence"/>
</dbReference>
<keyword evidence="6" id="KW-1185">Reference proteome</keyword>
<dbReference type="PANTHER" id="PTHR43963:SF6">
    <property type="entry name" value="CHAIN DEHYDROGENASE FAMILY PROTEIN, PUTATIVE (AFU_ORTHOLOGUE AFUA_3G15350)-RELATED"/>
    <property type="match status" value="1"/>
</dbReference>
<dbReference type="InterPro" id="IPR002347">
    <property type="entry name" value="SDR_fam"/>
</dbReference>
<evidence type="ECO:0000256" key="3">
    <source>
        <dbReference type="ARBA" id="ARBA00023002"/>
    </source>
</evidence>
<reference evidence="5 6" key="1">
    <citation type="submission" date="2021-06" db="EMBL/GenBank/DDBJ databases">
        <authorList>
            <person name="Kallberg Y."/>
            <person name="Tangrot J."/>
            <person name="Rosling A."/>
        </authorList>
    </citation>
    <scope>NUCLEOTIDE SEQUENCE [LARGE SCALE GENOMIC DNA]</scope>
    <source>
        <strain evidence="5 6">120-4 pot B 10/14</strain>
    </source>
</reference>
<name>A0ABN7V0P7_GIGMA</name>
<dbReference type="InterPro" id="IPR036291">
    <property type="entry name" value="NAD(P)-bd_dom_sf"/>
</dbReference>
<dbReference type="InterPro" id="IPR020904">
    <property type="entry name" value="Sc_DH/Rdtase_CS"/>
</dbReference>
<dbReference type="PRINTS" id="PR00080">
    <property type="entry name" value="SDRFAMILY"/>
</dbReference>
<dbReference type="PANTHER" id="PTHR43963">
    <property type="entry name" value="CARBONYL REDUCTASE 1-RELATED"/>
    <property type="match status" value="1"/>
</dbReference>
<dbReference type="Pfam" id="PF00106">
    <property type="entry name" value="adh_short"/>
    <property type="match status" value="1"/>
</dbReference>
<accession>A0ABN7V0P7</accession>
<proteinExistence type="inferred from homology"/>
<dbReference type="SUPFAM" id="SSF51735">
    <property type="entry name" value="NAD(P)-binding Rossmann-fold domains"/>
    <property type="match status" value="1"/>
</dbReference>
<gene>
    <name evidence="5" type="ORF">GMARGA_LOCUS12984</name>
</gene>
<dbReference type="PRINTS" id="PR00081">
    <property type="entry name" value="GDHRDH"/>
</dbReference>
<protein>
    <submittedName>
        <fullName evidence="5">6974_t:CDS:1</fullName>
    </submittedName>
</protein>
<keyword evidence="2" id="KW-0521">NADP</keyword>
<comment type="similarity">
    <text evidence="1 4">Belongs to the short-chain dehydrogenases/reductases (SDR) family.</text>
</comment>
<evidence type="ECO:0000313" key="6">
    <source>
        <dbReference type="Proteomes" id="UP000789901"/>
    </source>
</evidence>
<dbReference type="Gene3D" id="3.40.50.720">
    <property type="entry name" value="NAD(P)-binding Rossmann-like Domain"/>
    <property type="match status" value="1"/>
</dbReference>
<evidence type="ECO:0000256" key="2">
    <source>
        <dbReference type="ARBA" id="ARBA00022857"/>
    </source>
</evidence>
<evidence type="ECO:0000256" key="4">
    <source>
        <dbReference type="RuleBase" id="RU000363"/>
    </source>
</evidence>
<evidence type="ECO:0000256" key="1">
    <source>
        <dbReference type="ARBA" id="ARBA00006484"/>
    </source>
</evidence>
<comment type="caution">
    <text evidence="5">The sequence shown here is derived from an EMBL/GenBank/DDBJ whole genome shotgun (WGS) entry which is preliminary data.</text>
</comment>
<keyword evidence="3" id="KW-0560">Oxidoreductase</keyword>
<sequence>MSSKVILVTGGNKGIGYAIVRKLAINYASSSPTQPLTILLTARNPTLGQSSTEKLLEELKPKNILVNDGGNIDLKYVRLDLTDEQSINDVKEFIAKDYGGLDVLINNAAMAFKGNAFDINVVRTTFATNFYGTLNVINILYPLIRPNGRIVNVSSTAGKSHILSDALKQEFSKEDLEIDGLIGLLKRFEDAVEKGTYEQDGWPRQAYGVSKVGVTILSRILGRRADKEGKNIKIFACCPGWVKTDMAGDKAPLTPGMYSLSLCIMYIFESFEANILFLKDQGAETPVLLALGESMNSEENGTFWKDGKLNQW</sequence>
<organism evidence="5 6">
    <name type="scientific">Gigaspora margarita</name>
    <dbReference type="NCBI Taxonomy" id="4874"/>
    <lineage>
        <taxon>Eukaryota</taxon>
        <taxon>Fungi</taxon>
        <taxon>Fungi incertae sedis</taxon>
        <taxon>Mucoromycota</taxon>
        <taxon>Glomeromycotina</taxon>
        <taxon>Glomeromycetes</taxon>
        <taxon>Diversisporales</taxon>
        <taxon>Gigasporaceae</taxon>
        <taxon>Gigaspora</taxon>
    </lineage>
</organism>
<dbReference type="PROSITE" id="PS00061">
    <property type="entry name" value="ADH_SHORT"/>
    <property type="match status" value="1"/>
</dbReference>
<evidence type="ECO:0000313" key="5">
    <source>
        <dbReference type="EMBL" id="CAG8714287.1"/>
    </source>
</evidence>